<dbReference type="EMBL" id="JBJYXY010000001">
    <property type="protein sequence ID" value="MFN2976003.1"/>
    <property type="molecule type" value="Genomic_DNA"/>
</dbReference>
<dbReference type="Proteomes" id="UP001634747">
    <property type="component" value="Unassembled WGS sequence"/>
</dbReference>
<keyword evidence="2" id="KW-1185">Reference proteome</keyword>
<sequence length="40" mass="4109">MGQGIAVCVQVSQEPTSAEELTPGIVSGDHQDAAILKGRD</sequence>
<evidence type="ECO:0000313" key="1">
    <source>
        <dbReference type="EMBL" id="MFN2976003.1"/>
    </source>
</evidence>
<comment type="caution">
    <text evidence="1">The sequence shown here is derived from an EMBL/GenBank/DDBJ whole genome shotgun (WGS) entry which is preliminary data.</text>
</comment>
<organism evidence="1 2">
    <name type="scientific">Terriglobus aquaticus</name>
    <dbReference type="NCBI Taxonomy" id="940139"/>
    <lineage>
        <taxon>Bacteria</taxon>
        <taxon>Pseudomonadati</taxon>
        <taxon>Acidobacteriota</taxon>
        <taxon>Terriglobia</taxon>
        <taxon>Terriglobales</taxon>
        <taxon>Acidobacteriaceae</taxon>
        <taxon>Terriglobus</taxon>
    </lineage>
</organism>
<reference evidence="1 2" key="1">
    <citation type="submission" date="2024-12" db="EMBL/GenBank/DDBJ databases">
        <authorList>
            <person name="Lee Y."/>
        </authorList>
    </citation>
    <scope>NUCLEOTIDE SEQUENCE [LARGE SCALE GENOMIC DNA]</scope>
    <source>
        <strain evidence="1 2">03SUJ4</strain>
    </source>
</reference>
<name>A0ABW9KKE7_9BACT</name>
<gene>
    <name evidence="1" type="ORF">ACK2TP_09530</name>
</gene>
<accession>A0ABW9KKE7</accession>
<protein>
    <submittedName>
        <fullName evidence="1">Uncharacterized protein</fullName>
    </submittedName>
</protein>
<dbReference type="RefSeq" id="WP_263412495.1">
    <property type="nucleotide sequence ID" value="NZ_BAABBH010000001.1"/>
</dbReference>
<evidence type="ECO:0000313" key="2">
    <source>
        <dbReference type="Proteomes" id="UP001634747"/>
    </source>
</evidence>
<proteinExistence type="predicted"/>